<dbReference type="Pfam" id="PF00196">
    <property type="entry name" value="GerE"/>
    <property type="match status" value="1"/>
</dbReference>
<dbReference type="RefSeq" id="WP_344886134.1">
    <property type="nucleotide sequence ID" value="NZ_BAAAZP010000107.1"/>
</dbReference>
<proteinExistence type="predicted"/>
<dbReference type="Gene3D" id="1.10.10.10">
    <property type="entry name" value="Winged helix-like DNA-binding domain superfamily/Winged helix DNA-binding domain"/>
    <property type="match status" value="1"/>
</dbReference>
<feature type="domain" description="HTH luxR-type" evidence="3">
    <location>
        <begin position="859"/>
        <end position="924"/>
    </location>
</feature>
<dbReference type="SUPFAM" id="SSF52540">
    <property type="entry name" value="P-loop containing nucleoside triphosphate hydrolases"/>
    <property type="match status" value="1"/>
</dbReference>
<sequence length="926" mass="100216">MSPIERENELARLTDLLSESMQGRGRVAMITGPTATGKTELMHAFSEQAVDSGVTWLSATCSRAEQNLSLGTVSQIFHSAALPPDSAAHVARLLENAASHAEHSESQPEGLEWLHVTQGLWSVILDLSRTNPLLITVDDVNYADSLSWRLVVHFVNRLKTANVLIVMTATEWPEGAELPVDADLMHHPHCHRFKVASLSPDGVTRLLARDLGESAAEELGPSCYEISGGNPLLAGALLEDSQGAAGQEPVKLVAGNTFSRSVRSLLHRCDPVMSRVARGLAVLGHNASTALLSEFLGVQPGVVEQALNRLGAIGVLDRTLFRHPAARSAVLEELDPGEREEAHGRAAALLHAQGVAAAVVAGHLLGAPGLRASFAPAVLHEAAGQALADDQHEFAIQCLKLAAELNVDGPRRTLARARLARAEWQLNPAAVARHIGPLTEATMNGEAGPNEMYTLFRFQLWDGRLDEAAEVFERLVKGADEAGHEDFAVQVDAAHHWLSHSYPSVLLRTGRNAAPPPRAKRAIHGLSLQAQAVTAMSAVLREDTSVDAVKTAERVLQSVTLDDSHLETVESALLALVYSDRTDRAVLWCDVLYHEATERRSPTWRALLAAFRSCIAIRQGDLMTAEEYAGIALTVLPPRSLGVVVALPLAVMLRATTEMGKYDAATRYLRMPLPDTAFQTRFGLHYLDARARYYLAADHPLAALKDFVTCGRLAREWDLDVPMLTPWRQGAAAALLQMGEPGQALQYVEQHSSLSSGHSLRTKGVSLRLRAAASDLRQRPSLLRESVEVLQTSGDHLEMAYALVDLARTLEELGESSRAQMIEHRAATVARSCGAEPLRSKLTGVSTGDAGGNGAEEADRGFISALSDAEQRVASLAALGYTNREIARKIFITVSTVEQHLTRIYRKLNVTGRKDLPSHLTQKAVC</sequence>
<name>A0ABP7CDJ9_9ACTN</name>
<dbReference type="PROSITE" id="PS00622">
    <property type="entry name" value="HTH_LUXR_1"/>
    <property type="match status" value="1"/>
</dbReference>
<dbReference type="InterPro" id="IPR016032">
    <property type="entry name" value="Sig_transdc_resp-reg_C-effctor"/>
</dbReference>
<dbReference type="InterPro" id="IPR027417">
    <property type="entry name" value="P-loop_NTPase"/>
</dbReference>
<dbReference type="InterPro" id="IPR036388">
    <property type="entry name" value="WH-like_DNA-bd_sf"/>
</dbReference>
<dbReference type="Gene3D" id="3.40.50.300">
    <property type="entry name" value="P-loop containing nucleotide triphosphate hydrolases"/>
    <property type="match status" value="1"/>
</dbReference>
<comment type="caution">
    <text evidence="4">The sequence shown here is derived from an EMBL/GenBank/DDBJ whole genome shotgun (WGS) entry which is preliminary data.</text>
</comment>
<reference evidence="5" key="1">
    <citation type="journal article" date="2019" name="Int. J. Syst. Evol. Microbiol.">
        <title>The Global Catalogue of Microorganisms (GCM) 10K type strain sequencing project: providing services to taxonomists for standard genome sequencing and annotation.</title>
        <authorList>
            <consortium name="The Broad Institute Genomics Platform"/>
            <consortium name="The Broad Institute Genome Sequencing Center for Infectious Disease"/>
            <person name="Wu L."/>
            <person name="Ma J."/>
        </authorList>
    </citation>
    <scope>NUCLEOTIDE SEQUENCE [LARGE SCALE GENOMIC DNA]</scope>
    <source>
        <strain evidence="5">JCM 16904</strain>
    </source>
</reference>
<dbReference type="Pfam" id="PF13191">
    <property type="entry name" value="AAA_16"/>
    <property type="match status" value="1"/>
</dbReference>
<dbReference type="SUPFAM" id="SSF46894">
    <property type="entry name" value="C-terminal effector domain of the bipartite response regulators"/>
    <property type="match status" value="1"/>
</dbReference>
<dbReference type="PRINTS" id="PR00038">
    <property type="entry name" value="HTHLUXR"/>
</dbReference>
<gene>
    <name evidence="4" type="ORF">GCM10022224_061660</name>
</gene>
<dbReference type="InterPro" id="IPR000792">
    <property type="entry name" value="Tscrpt_reg_LuxR_C"/>
</dbReference>
<keyword evidence="5" id="KW-1185">Reference proteome</keyword>
<keyword evidence="2" id="KW-0067">ATP-binding</keyword>
<dbReference type="SMART" id="SM00421">
    <property type="entry name" value="HTH_LUXR"/>
    <property type="match status" value="1"/>
</dbReference>
<dbReference type="Proteomes" id="UP001500902">
    <property type="component" value="Unassembled WGS sequence"/>
</dbReference>
<dbReference type="InterPro" id="IPR041664">
    <property type="entry name" value="AAA_16"/>
</dbReference>
<organism evidence="4 5">
    <name type="scientific">Nonomuraea antimicrobica</name>
    <dbReference type="NCBI Taxonomy" id="561173"/>
    <lineage>
        <taxon>Bacteria</taxon>
        <taxon>Bacillati</taxon>
        <taxon>Actinomycetota</taxon>
        <taxon>Actinomycetes</taxon>
        <taxon>Streptosporangiales</taxon>
        <taxon>Streptosporangiaceae</taxon>
        <taxon>Nonomuraea</taxon>
    </lineage>
</organism>
<dbReference type="PROSITE" id="PS50043">
    <property type="entry name" value="HTH_LUXR_2"/>
    <property type="match status" value="1"/>
</dbReference>
<dbReference type="CDD" id="cd06170">
    <property type="entry name" value="LuxR_C_like"/>
    <property type="match status" value="1"/>
</dbReference>
<evidence type="ECO:0000259" key="3">
    <source>
        <dbReference type="PROSITE" id="PS50043"/>
    </source>
</evidence>
<dbReference type="PANTHER" id="PTHR16305">
    <property type="entry name" value="TESTICULAR SOLUBLE ADENYLYL CYCLASE"/>
    <property type="match status" value="1"/>
</dbReference>
<evidence type="ECO:0000256" key="2">
    <source>
        <dbReference type="ARBA" id="ARBA00022840"/>
    </source>
</evidence>
<dbReference type="EMBL" id="BAAAZP010000107">
    <property type="protein sequence ID" value="GAA3688041.1"/>
    <property type="molecule type" value="Genomic_DNA"/>
</dbReference>
<dbReference type="PANTHER" id="PTHR16305:SF35">
    <property type="entry name" value="TRANSCRIPTIONAL ACTIVATOR DOMAIN"/>
    <property type="match status" value="1"/>
</dbReference>
<protein>
    <submittedName>
        <fullName evidence="4">LuxR family transcriptional regulator</fullName>
    </submittedName>
</protein>
<accession>A0ABP7CDJ9</accession>
<evidence type="ECO:0000256" key="1">
    <source>
        <dbReference type="ARBA" id="ARBA00022741"/>
    </source>
</evidence>
<evidence type="ECO:0000313" key="4">
    <source>
        <dbReference type="EMBL" id="GAA3688041.1"/>
    </source>
</evidence>
<evidence type="ECO:0000313" key="5">
    <source>
        <dbReference type="Proteomes" id="UP001500902"/>
    </source>
</evidence>
<keyword evidence="1" id="KW-0547">Nucleotide-binding</keyword>